<dbReference type="PIRSF" id="PIRSF037471">
    <property type="entry name" value="UCP037471"/>
    <property type="match status" value="1"/>
</dbReference>
<feature type="binding site" description="axial binding residue" evidence="11">
    <location>
        <position position="206"/>
    </location>
    <ligand>
        <name>heme b</name>
        <dbReference type="ChEBI" id="CHEBI:60344"/>
        <label>1</label>
    </ligand>
    <ligandPart>
        <name>Fe</name>
        <dbReference type="ChEBI" id="CHEBI:18248"/>
    </ligandPart>
</feature>
<organism evidence="16 17">
    <name type="scientific">Castilleja foliolosa</name>
    <dbReference type="NCBI Taxonomy" id="1961234"/>
    <lineage>
        <taxon>Eukaryota</taxon>
        <taxon>Viridiplantae</taxon>
        <taxon>Streptophyta</taxon>
        <taxon>Embryophyta</taxon>
        <taxon>Tracheophyta</taxon>
        <taxon>Spermatophyta</taxon>
        <taxon>Magnoliopsida</taxon>
        <taxon>eudicotyledons</taxon>
        <taxon>Gunneridae</taxon>
        <taxon>Pentapetalae</taxon>
        <taxon>asterids</taxon>
        <taxon>lamiids</taxon>
        <taxon>Lamiales</taxon>
        <taxon>Orobanchaceae</taxon>
        <taxon>Pedicularideae</taxon>
        <taxon>Castillejinae</taxon>
        <taxon>Castilleja</taxon>
    </lineage>
</organism>
<evidence type="ECO:0000256" key="9">
    <source>
        <dbReference type="ARBA" id="ARBA00053871"/>
    </source>
</evidence>
<keyword evidence="17" id="KW-1185">Reference proteome</keyword>
<dbReference type="AlphaFoldDB" id="A0ABD3CE98"/>
<dbReference type="FunFam" id="1.20.120.1770:FF:000007">
    <property type="entry name" value="Cytochrome b561 and DOMON domain-containing protein"/>
    <property type="match status" value="1"/>
</dbReference>
<protein>
    <recommendedName>
        <fullName evidence="10">Cytochrome b561 and DOMON domain-containing protein</fullName>
    </recommendedName>
</protein>
<dbReference type="SMART" id="SM00665">
    <property type="entry name" value="B561"/>
    <property type="match status" value="1"/>
</dbReference>
<dbReference type="Proteomes" id="UP001632038">
    <property type="component" value="Unassembled WGS sequence"/>
</dbReference>
<reference evidence="17" key="1">
    <citation type="journal article" date="2024" name="IScience">
        <title>Strigolactones Initiate the Formation of Haustorium-like Structures in Castilleja.</title>
        <authorList>
            <person name="Buerger M."/>
            <person name="Peterson D."/>
            <person name="Chory J."/>
        </authorList>
    </citation>
    <scope>NUCLEOTIDE SEQUENCE [LARGE SCALE GENOMIC DNA]</scope>
</reference>
<dbReference type="EMBL" id="JAVIJP010000039">
    <property type="protein sequence ID" value="KAL3627341.1"/>
    <property type="molecule type" value="Genomic_DNA"/>
</dbReference>
<evidence type="ECO:0000256" key="11">
    <source>
        <dbReference type="PIRSR" id="PIRSR037471-1"/>
    </source>
</evidence>
<keyword evidence="5 13" id="KW-0732">Signal</keyword>
<dbReference type="GO" id="GO:0016020">
    <property type="term" value="C:membrane"/>
    <property type="evidence" value="ECO:0007669"/>
    <property type="project" value="UniProtKB-SubCell"/>
</dbReference>
<keyword evidence="8 10" id="KW-0472">Membrane</keyword>
<evidence type="ECO:0000256" key="10">
    <source>
        <dbReference type="PIRNR" id="PIRNR037471"/>
    </source>
</evidence>
<feature type="transmembrane region" description="Helical" evidence="12">
    <location>
        <begin position="307"/>
        <end position="330"/>
    </location>
</feature>
<feature type="transmembrane region" description="Helical" evidence="12">
    <location>
        <begin position="342"/>
        <end position="366"/>
    </location>
</feature>
<comment type="function">
    <text evidence="9">May act as a catecholamine-responsive trans-membrane electron transporter.</text>
</comment>
<dbReference type="Pfam" id="PF03188">
    <property type="entry name" value="Cytochrom_B561"/>
    <property type="match status" value="1"/>
</dbReference>
<gene>
    <name evidence="16" type="ORF">CASFOL_028704</name>
</gene>
<evidence type="ECO:0000256" key="1">
    <source>
        <dbReference type="ARBA" id="ARBA00004141"/>
    </source>
</evidence>
<evidence type="ECO:0000256" key="6">
    <source>
        <dbReference type="ARBA" id="ARBA00022982"/>
    </source>
</evidence>
<evidence type="ECO:0000256" key="4">
    <source>
        <dbReference type="ARBA" id="ARBA00022723"/>
    </source>
</evidence>
<dbReference type="InterPro" id="IPR017214">
    <property type="entry name" value="UCP037471"/>
</dbReference>
<dbReference type="PANTHER" id="PTHR23130:SF167">
    <property type="entry name" value="CYTOCHROME B561 AND DOMON DOMAIN-CONTAINING PROTEIN"/>
    <property type="match status" value="1"/>
</dbReference>
<dbReference type="CDD" id="cd08760">
    <property type="entry name" value="Cyt_b561_FRRS1_like"/>
    <property type="match status" value="1"/>
</dbReference>
<evidence type="ECO:0000256" key="3">
    <source>
        <dbReference type="ARBA" id="ARBA00022692"/>
    </source>
</evidence>
<comment type="cofactor">
    <cofactor evidence="10">
        <name>heme b</name>
        <dbReference type="ChEBI" id="CHEBI:60344"/>
    </cofactor>
    <text evidence="10">Binds 2 heme b groups non-covalently.</text>
</comment>
<dbReference type="CDD" id="cd09629">
    <property type="entry name" value="DOMON_CIL1_like"/>
    <property type="match status" value="1"/>
</dbReference>
<feature type="domain" description="DOMON" evidence="14">
    <location>
        <begin position="44"/>
        <end position="159"/>
    </location>
</feature>
<feature type="transmembrane region" description="Helical" evidence="12">
    <location>
        <begin position="207"/>
        <end position="225"/>
    </location>
</feature>
<comment type="subcellular location">
    <subcellularLocation>
        <location evidence="1">Membrane</location>
        <topology evidence="1">Multi-pass membrane protein</topology>
    </subcellularLocation>
</comment>
<proteinExistence type="predicted"/>
<dbReference type="PANTHER" id="PTHR23130">
    <property type="entry name" value="CYTOCHROME B561 AND DOMON DOMAIN-CONTAINING PROTEIN"/>
    <property type="match status" value="1"/>
</dbReference>
<feature type="chain" id="PRO_5044830450" description="Cytochrome b561 and DOMON domain-containing protein" evidence="13">
    <location>
        <begin position="22"/>
        <end position="399"/>
    </location>
</feature>
<feature type="binding site" description="axial binding residue" evidence="11">
    <location>
        <position position="242"/>
    </location>
    <ligand>
        <name>heme b</name>
        <dbReference type="ChEBI" id="CHEBI:60344"/>
        <label>1</label>
    </ligand>
    <ligandPart>
        <name>Fe</name>
        <dbReference type="ChEBI" id="CHEBI:18248"/>
    </ligandPart>
</feature>
<feature type="transmembrane region" description="Helical" evidence="12">
    <location>
        <begin position="277"/>
        <end position="295"/>
    </location>
</feature>
<dbReference type="Pfam" id="PF04526">
    <property type="entry name" value="DUF568"/>
    <property type="match status" value="1"/>
</dbReference>
<keyword evidence="3 12" id="KW-0812">Transmembrane</keyword>
<dbReference type="InterPro" id="IPR005018">
    <property type="entry name" value="DOMON_domain"/>
</dbReference>
<evidence type="ECO:0000313" key="17">
    <source>
        <dbReference type="Proteomes" id="UP001632038"/>
    </source>
</evidence>
<name>A0ABD3CE98_9LAMI</name>
<dbReference type="InterPro" id="IPR045265">
    <property type="entry name" value="AIR12_DOMON"/>
</dbReference>
<keyword evidence="2 10" id="KW-0813">Transport</keyword>
<dbReference type="PROSITE" id="PS50836">
    <property type="entry name" value="DOMON"/>
    <property type="match status" value="1"/>
</dbReference>
<dbReference type="PROSITE" id="PS50939">
    <property type="entry name" value="CYTOCHROME_B561"/>
    <property type="match status" value="1"/>
</dbReference>
<feature type="signal peptide" evidence="13">
    <location>
        <begin position="1"/>
        <end position="21"/>
    </location>
</feature>
<feature type="transmembrane region" description="Helical" evidence="12">
    <location>
        <begin position="237"/>
        <end position="257"/>
    </location>
</feature>
<keyword evidence="7 12" id="KW-1133">Transmembrane helix</keyword>
<dbReference type="GO" id="GO:0046872">
    <property type="term" value="F:metal ion binding"/>
    <property type="evidence" value="ECO:0007669"/>
    <property type="project" value="UniProtKB-KW"/>
</dbReference>
<evidence type="ECO:0000259" key="14">
    <source>
        <dbReference type="PROSITE" id="PS50836"/>
    </source>
</evidence>
<feature type="binding site" description="axial binding residue" evidence="11">
    <location>
        <position position="311"/>
    </location>
    <ligand>
        <name>heme b</name>
        <dbReference type="ChEBI" id="CHEBI:60344"/>
        <label>1</label>
    </ligand>
    <ligandPart>
        <name>Fe</name>
        <dbReference type="ChEBI" id="CHEBI:18248"/>
    </ligandPart>
</feature>
<evidence type="ECO:0000256" key="2">
    <source>
        <dbReference type="ARBA" id="ARBA00022448"/>
    </source>
</evidence>
<accession>A0ABD3CE98</accession>
<keyword evidence="6 10" id="KW-0249">Electron transport</keyword>
<evidence type="ECO:0000256" key="7">
    <source>
        <dbReference type="ARBA" id="ARBA00022989"/>
    </source>
</evidence>
<keyword evidence="11" id="KW-0408">Iron</keyword>
<evidence type="ECO:0000313" key="16">
    <source>
        <dbReference type="EMBL" id="KAL3627341.1"/>
    </source>
</evidence>
<feature type="binding site" description="axial binding residue" evidence="11">
    <location>
        <position position="275"/>
    </location>
    <ligand>
        <name>heme b</name>
        <dbReference type="ChEBI" id="CHEBI:60344"/>
        <label>1</label>
    </ligand>
    <ligandPart>
        <name>Fe</name>
        <dbReference type="ChEBI" id="CHEBI:18248"/>
    </ligandPart>
</feature>
<evidence type="ECO:0000259" key="15">
    <source>
        <dbReference type="PROSITE" id="PS50939"/>
    </source>
</evidence>
<dbReference type="InterPro" id="IPR006593">
    <property type="entry name" value="Cyt_b561/ferric_Rdtase_TM"/>
</dbReference>
<evidence type="ECO:0000256" key="12">
    <source>
        <dbReference type="SAM" id="Phobius"/>
    </source>
</evidence>
<feature type="domain" description="Cytochrome b561" evidence="15">
    <location>
        <begin position="173"/>
        <end position="366"/>
    </location>
</feature>
<dbReference type="Gene3D" id="1.20.120.1770">
    <property type="match status" value="1"/>
</dbReference>
<comment type="caution">
    <text evidence="16">The sequence shown here is derived from an EMBL/GenBank/DDBJ whole genome shotgun (WGS) entry which is preliminary data.</text>
</comment>
<evidence type="ECO:0000256" key="8">
    <source>
        <dbReference type="ARBA" id="ARBA00023136"/>
    </source>
</evidence>
<keyword evidence="4 11" id="KW-0479">Metal-binding</keyword>
<evidence type="ECO:0000256" key="13">
    <source>
        <dbReference type="SAM" id="SignalP"/>
    </source>
</evidence>
<sequence length="399" mass="43536">MLSPVLIIISILFSLYITSNGQSCSKHIFPTNQIFASCNDLPNLNSSLHWNYDQSAGSLKIAYRHTGIASSRWIAWAINPTGRGMVGSQALVAYQRSDGAMRAYTAPLSSYQTRLEEGDLSFPVSGLSATYENNEMTVFATLKLDNFSSSSVNQVWQEGPVSGDSPGMHLTTGANVLSMGSLDLLSGKTGAIGGGVGSRLKKKNIHGLLNAISWGILLPIGAVFARYLKVFPSADPAWFYLHASCQSSAYIIGVAGWATGLRLGSQSPGVQYTAHRIIGIILFCLATLQVSAMLLRPKKEHKHRMYWNIYHHCIGYSVIVLSIVNIFKGFDILNPDEKWKTAYIGILIGLAIVAAILEIYTWCIVLKRKKSSHDQKITNGVNGTNGHNGYGARAEEYRV</sequence>
<evidence type="ECO:0000256" key="5">
    <source>
        <dbReference type="ARBA" id="ARBA00022729"/>
    </source>
</evidence>